<gene>
    <name evidence="4" type="ORF">F511_03552</name>
</gene>
<accession>A0A2Z7BT47</accession>
<evidence type="ECO:0000256" key="2">
    <source>
        <dbReference type="SAM" id="MobiDB-lite"/>
    </source>
</evidence>
<evidence type="ECO:0000256" key="1">
    <source>
        <dbReference type="PROSITE-ProRule" id="PRU00047"/>
    </source>
</evidence>
<reference evidence="4 5" key="1">
    <citation type="journal article" date="2015" name="Proc. Natl. Acad. Sci. U.S.A.">
        <title>The resurrection genome of Boea hygrometrica: A blueprint for survival of dehydration.</title>
        <authorList>
            <person name="Xiao L."/>
            <person name="Yang G."/>
            <person name="Zhang L."/>
            <person name="Yang X."/>
            <person name="Zhao S."/>
            <person name="Ji Z."/>
            <person name="Zhou Q."/>
            <person name="Hu M."/>
            <person name="Wang Y."/>
            <person name="Chen M."/>
            <person name="Xu Y."/>
            <person name="Jin H."/>
            <person name="Xiao X."/>
            <person name="Hu G."/>
            <person name="Bao F."/>
            <person name="Hu Y."/>
            <person name="Wan P."/>
            <person name="Li L."/>
            <person name="Deng X."/>
            <person name="Kuang T."/>
            <person name="Xiang C."/>
            <person name="Zhu J.K."/>
            <person name="Oliver M.J."/>
            <person name="He Y."/>
        </authorList>
    </citation>
    <scope>NUCLEOTIDE SEQUENCE [LARGE SCALE GENOMIC DNA]</scope>
    <source>
        <strain evidence="5">cv. XS01</strain>
    </source>
</reference>
<dbReference type="AlphaFoldDB" id="A0A2Z7BT47"/>
<dbReference type="SMART" id="SM00343">
    <property type="entry name" value="ZnF_C2HC"/>
    <property type="match status" value="1"/>
</dbReference>
<protein>
    <recommendedName>
        <fullName evidence="3">CCHC-type domain-containing protein</fullName>
    </recommendedName>
</protein>
<evidence type="ECO:0000313" key="5">
    <source>
        <dbReference type="Proteomes" id="UP000250235"/>
    </source>
</evidence>
<dbReference type="GO" id="GO:0003676">
    <property type="term" value="F:nucleic acid binding"/>
    <property type="evidence" value="ECO:0007669"/>
    <property type="project" value="InterPro"/>
</dbReference>
<feature type="region of interest" description="Disordered" evidence="2">
    <location>
        <begin position="29"/>
        <end position="89"/>
    </location>
</feature>
<dbReference type="Gene3D" id="4.10.60.10">
    <property type="entry name" value="Zinc finger, CCHC-type"/>
    <property type="match status" value="1"/>
</dbReference>
<dbReference type="InterPro" id="IPR001878">
    <property type="entry name" value="Znf_CCHC"/>
</dbReference>
<dbReference type="EMBL" id="KV003208">
    <property type="protein sequence ID" value="KZV36828.1"/>
    <property type="molecule type" value="Genomic_DNA"/>
</dbReference>
<sequence length="231" mass="25734">MSGDADSGDNSRILARIAQLLECLVEQSSRRSELRSSQGSSQENPQKEFRCKQKRQDSQFRKQKSPKQPKTDQQKSLEQQPQPSNLAPMMNIKPTCPTCKKKHVGQCRSGQDGCYKCGVQGHIAKYCPNPKKPIDSIKCVVEADQETQLPQKFRYGPFNPYIPIRSTTIGKSSVAIDPIAMHTSWRSNSDIASVTSIGYPRMSANGESSTTMHRLLHSSGSHLIPTPYDPK</sequence>
<evidence type="ECO:0000259" key="3">
    <source>
        <dbReference type="PROSITE" id="PS50158"/>
    </source>
</evidence>
<dbReference type="Pfam" id="PF00098">
    <property type="entry name" value="zf-CCHC"/>
    <property type="match status" value="1"/>
</dbReference>
<keyword evidence="5" id="KW-1185">Reference proteome</keyword>
<dbReference type="GO" id="GO:0008270">
    <property type="term" value="F:zinc ion binding"/>
    <property type="evidence" value="ECO:0007669"/>
    <property type="project" value="UniProtKB-KW"/>
</dbReference>
<evidence type="ECO:0000313" key="4">
    <source>
        <dbReference type="EMBL" id="KZV36828.1"/>
    </source>
</evidence>
<keyword evidence="1" id="KW-0479">Metal-binding</keyword>
<keyword evidence="1" id="KW-0862">Zinc</keyword>
<proteinExistence type="predicted"/>
<dbReference type="OrthoDB" id="1747507at2759"/>
<feature type="compositionally biased region" description="Polar residues" evidence="2">
    <location>
        <begin position="76"/>
        <end position="85"/>
    </location>
</feature>
<dbReference type="Proteomes" id="UP000250235">
    <property type="component" value="Unassembled WGS sequence"/>
</dbReference>
<dbReference type="PROSITE" id="PS50158">
    <property type="entry name" value="ZF_CCHC"/>
    <property type="match status" value="1"/>
</dbReference>
<feature type="compositionally biased region" description="Basic and acidic residues" evidence="2">
    <location>
        <begin position="45"/>
        <end position="60"/>
    </location>
</feature>
<name>A0A2Z7BT47_9LAMI</name>
<organism evidence="4 5">
    <name type="scientific">Dorcoceras hygrometricum</name>
    <dbReference type="NCBI Taxonomy" id="472368"/>
    <lineage>
        <taxon>Eukaryota</taxon>
        <taxon>Viridiplantae</taxon>
        <taxon>Streptophyta</taxon>
        <taxon>Embryophyta</taxon>
        <taxon>Tracheophyta</taxon>
        <taxon>Spermatophyta</taxon>
        <taxon>Magnoliopsida</taxon>
        <taxon>eudicotyledons</taxon>
        <taxon>Gunneridae</taxon>
        <taxon>Pentapetalae</taxon>
        <taxon>asterids</taxon>
        <taxon>lamiids</taxon>
        <taxon>Lamiales</taxon>
        <taxon>Gesneriaceae</taxon>
        <taxon>Didymocarpoideae</taxon>
        <taxon>Trichosporeae</taxon>
        <taxon>Loxocarpinae</taxon>
        <taxon>Dorcoceras</taxon>
    </lineage>
</organism>
<feature type="domain" description="CCHC-type" evidence="3">
    <location>
        <begin position="114"/>
        <end position="129"/>
    </location>
</feature>
<keyword evidence="1" id="KW-0863">Zinc-finger</keyword>